<dbReference type="EMBL" id="CAUYUJ010016460">
    <property type="protein sequence ID" value="CAK0865539.1"/>
    <property type="molecule type" value="Genomic_DNA"/>
</dbReference>
<keyword evidence="2" id="KW-1185">Reference proteome</keyword>
<evidence type="ECO:0000313" key="2">
    <source>
        <dbReference type="Proteomes" id="UP001189429"/>
    </source>
</evidence>
<evidence type="ECO:0000313" key="1">
    <source>
        <dbReference type="EMBL" id="CAK0865539.1"/>
    </source>
</evidence>
<proteinExistence type="predicted"/>
<sequence length="181" mass="19535">MPEDGSGGSTMLATDVVKLYLDACAVMSAGRRAQCDSWLLSLANYLKPSLSDDPAGMIQFIITDNPMDMIVELGNRLGVLSTRVASQNTRVHGGASVDSPVGKQPAEDKVLLREKTFHFNCPALRGLRERMSHTSGKYCCDYCGQDINAHESFLVCTSCDVDVCTECQNNAAAMKGAMNMS</sequence>
<accession>A0ABN9V311</accession>
<dbReference type="Proteomes" id="UP001189429">
    <property type="component" value="Unassembled WGS sequence"/>
</dbReference>
<reference evidence="1" key="1">
    <citation type="submission" date="2023-10" db="EMBL/GenBank/DDBJ databases">
        <authorList>
            <person name="Chen Y."/>
            <person name="Shah S."/>
            <person name="Dougan E. K."/>
            <person name="Thang M."/>
            <person name="Chan C."/>
        </authorList>
    </citation>
    <scope>NUCLEOTIDE SEQUENCE [LARGE SCALE GENOMIC DNA]</scope>
</reference>
<organism evidence="1 2">
    <name type="scientific">Prorocentrum cordatum</name>
    <dbReference type="NCBI Taxonomy" id="2364126"/>
    <lineage>
        <taxon>Eukaryota</taxon>
        <taxon>Sar</taxon>
        <taxon>Alveolata</taxon>
        <taxon>Dinophyceae</taxon>
        <taxon>Prorocentrales</taxon>
        <taxon>Prorocentraceae</taxon>
        <taxon>Prorocentrum</taxon>
    </lineage>
</organism>
<protein>
    <recommendedName>
        <fullName evidence="3">ZZ-type domain-containing protein</fullName>
    </recommendedName>
</protein>
<name>A0ABN9V311_9DINO</name>
<evidence type="ECO:0008006" key="3">
    <source>
        <dbReference type="Google" id="ProtNLM"/>
    </source>
</evidence>
<comment type="caution">
    <text evidence="1">The sequence shown here is derived from an EMBL/GenBank/DDBJ whole genome shotgun (WGS) entry which is preliminary data.</text>
</comment>
<gene>
    <name evidence="1" type="ORF">PCOR1329_LOCUS53022</name>
</gene>